<dbReference type="InterPro" id="IPR045340">
    <property type="entry name" value="DUF6533"/>
</dbReference>
<protein>
    <recommendedName>
        <fullName evidence="2">DUF6533 domain-containing protein</fullName>
    </recommendedName>
</protein>
<proteinExistence type="predicted"/>
<accession>A0AA39J1Z3</accession>
<reference evidence="3" key="1">
    <citation type="submission" date="2023-06" db="EMBL/GenBank/DDBJ databases">
        <authorList>
            <consortium name="Lawrence Berkeley National Laboratory"/>
            <person name="Ahrendt S."/>
            <person name="Sahu N."/>
            <person name="Indic B."/>
            <person name="Wong-Bajracharya J."/>
            <person name="Merenyi Z."/>
            <person name="Ke H.-M."/>
            <person name="Monk M."/>
            <person name="Kocsube S."/>
            <person name="Drula E."/>
            <person name="Lipzen A."/>
            <person name="Balint B."/>
            <person name="Henrissat B."/>
            <person name="Andreopoulos B."/>
            <person name="Martin F.M."/>
            <person name="Harder C.B."/>
            <person name="Rigling D."/>
            <person name="Ford K.L."/>
            <person name="Foster G.D."/>
            <person name="Pangilinan J."/>
            <person name="Papanicolaou A."/>
            <person name="Barry K."/>
            <person name="LaButti K."/>
            <person name="Viragh M."/>
            <person name="Koriabine M."/>
            <person name="Yan M."/>
            <person name="Riley R."/>
            <person name="Champramary S."/>
            <person name="Plett K.L."/>
            <person name="Tsai I.J."/>
            <person name="Slot J."/>
            <person name="Sipos G."/>
            <person name="Plett J."/>
            <person name="Nagy L.G."/>
            <person name="Grigoriev I.V."/>
        </authorList>
    </citation>
    <scope>NUCLEOTIDE SEQUENCE</scope>
    <source>
        <strain evidence="3">FPL87.14</strain>
    </source>
</reference>
<keyword evidence="1" id="KW-0812">Transmembrane</keyword>
<evidence type="ECO:0000256" key="1">
    <source>
        <dbReference type="SAM" id="Phobius"/>
    </source>
</evidence>
<keyword evidence="4" id="KW-1185">Reference proteome</keyword>
<feature type="transmembrane region" description="Helical" evidence="1">
    <location>
        <begin position="132"/>
        <end position="154"/>
    </location>
</feature>
<feature type="domain" description="DUF6533" evidence="2">
    <location>
        <begin position="20"/>
        <end position="59"/>
    </location>
</feature>
<organism evidence="3 4">
    <name type="scientific">Armillaria borealis</name>
    <dbReference type="NCBI Taxonomy" id="47425"/>
    <lineage>
        <taxon>Eukaryota</taxon>
        <taxon>Fungi</taxon>
        <taxon>Dikarya</taxon>
        <taxon>Basidiomycota</taxon>
        <taxon>Agaricomycotina</taxon>
        <taxon>Agaricomycetes</taxon>
        <taxon>Agaricomycetidae</taxon>
        <taxon>Agaricales</taxon>
        <taxon>Marasmiineae</taxon>
        <taxon>Physalacriaceae</taxon>
        <taxon>Armillaria</taxon>
    </lineage>
</organism>
<feature type="transmembrane region" description="Helical" evidence="1">
    <location>
        <begin position="51"/>
        <end position="71"/>
    </location>
</feature>
<gene>
    <name evidence="3" type="ORF">EV421DRAFT_1331220</name>
</gene>
<dbReference type="AlphaFoldDB" id="A0AA39J1Z3"/>
<evidence type="ECO:0000259" key="2">
    <source>
        <dbReference type="Pfam" id="PF20151"/>
    </source>
</evidence>
<keyword evidence="1" id="KW-0472">Membrane</keyword>
<evidence type="ECO:0000313" key="4">
    <source>
        <dbReference type="Proteomes" id="UP001175226"/>
    </source>
</evidence>
<comment type="caution">
    <text evidence="3">The sequence shown here is derived from an EMBL/GenBank/DDBJ whole genome shotgun (WGS) entry which is preliminary data.</text>
</comment>
<dbReference type="EMBL" id="JAUEPT010000070">
    <property type="protein sequence ID" value="KAK0434650.1"/>
    <property type="molecule type" value="Genomic_DNA"/>
</dbReference>
<feature type="transmembrane region" description="Helical" evidence="1">
    <location>
        <begin position="12"/>
        <end position="31"/>
    </location>
</feature>
<sequence length="157" mass="18245">MAPAYTESVTIHFLQFRIQYASIALLYYDYILTLPMEVKYIWGSKFRLSTILYLCCRYALVANVLYLLAIAKQLGARLRYMVQNHRGAERYWARCRYWYVCEFACLMLMDAQTSYLVTFTARTYAVFARSKAILLSLAAIGLACIILDIVWLSITSH</sequence>
<name>A0AA39J1Z3_9AGAR</name>
<dbReference type="Pfam" id="PF20151">
    <property type="entry name" value="DUF6533"/>
    <property type="match status" value="1"/>
</dbReference>
<keyword evidence="1" id="KW-1133">Transmembrane helix</keyword>
<evidence type="ECO:0000313" key="3">
    <source>
        <dbReference type="EMBL" id="KAK0434650.1"/>
    </source>
</evidence>
<dbReference type="Proteomes" id="UP001175226">
    <property type="component" value="Unassembled WGS sequence"/>
</dbReference>